<dbReference type="Gene3D" id="1.10.260.40">
    <property type="entry name" value="lambda repressor-like DNA-binding domains"/>
    <property type="match status" value="1"/>
</dbReference>
<evidence type="ECO:0000313" key="1">
    <source>
        <dbReference type="EMBL" id="XBV86193.1"/>
    </source>
</evidence>
<protein>
    <recommendedName>
        <fullName evidence="2">HTH cro/C1-type domain-containing protein</fullName>
    </recommendedName>
</protein>
<dbReference type="GO" id="GO:0003677">
    <property type="term" value="F:DNA binding"/>
    <property type="evidence" value="ECO:0007669"/>
    <property type="project" value="InterPro"/>
</dbReference>
<accession>A0AAU7UD32</accession>
<dbReference type="EMBL" id="CP158299">
    <property type="protein sequence ID" value="XBV86193.1"/>
    <property type="molecule type" value="Genomic_DNA"/>
</dbReference>
<dbReference type="KEGG" id="dsc:ABOD76_07775"/>
<dbReference type="AlphaFoldDB" id="A0AAU7UD32"/>
<sequence>MNEWLIDQRTRLGLGQDEVDRRTRDLGARVSQPYLSQLERGVKALEDLGGARMDALRRVYQVSPEAWTDHTGLAIVTPQQGPRPAASPAPAPLPDGLQQVIQQYGAVFSELQEHRWQHYLARLKWRGGLATPDQWFNVFQAMRANGIEPDH</sequence>
<reference evidence="1" key="1">
    <citation type="submission" date="2024-06" db="EMBL/GenBank/DDBJ databases">
        <title>Draft Genome Sequence of Deinococcus sonorensis Type Strain KR-87, a Biofilm Producing Representative of the Genus Deinococcus.</title>
        <authorList>
            <person name="Boren L.S."/>
            <person name="Grosso R.A."/>
            <person name="Hugenberg-Cox A.N."/>
            <person name="Hill J.T.E."/>
            <person name="Albert C.M."/>
            <person name="Tuohy J.M."/>
        </authorList>
    </citation>
    <scope>NUCLEOTIDE SEQUENCE</scope>
    <source>
        <strain evidence="1">KR-87</strain>
    </source>
</reference>
<organism evidence="1">
    <name type="scientific">Deinococcus sonorensis KR-87</name>
    <dbReference type="NCBI Taxonomy" id="694439"/>
    <lineage>
        <taxon>Bacteria</taxon>
        <taxon>Thermotogati</taxon>
        <taxon>Deinococcota</taxon>
        <taxon>Deinococci</taxon>
        <taxon>Deinococcales</taxon>
        <taxon>Deinococcaceae</taxon>
        <taxon>Deinococcus</taxon>
    </lineage>
</organism>
<evidence type="ECO:0008006" key="2">
    <source>
        <dbReference type="Google" id="ProtNLM"/>
    </source>
</evidence>
<proteinExistence type="predicted"/>
<dbReference type="InterPro" id="IPR010982">
    <property type="entry name" value="Lambda_DNA-bd_dom_sf"/>
</dbReference>
<dbReference type="CDD" id="cd00093">
    <property type="entry name" value="HTH_XRE"/>
    <property type="match status" value="1"/>
</dbReference>
<dbReference type="InterPro" id="IPR001387">
    <property type="entry name" value="Cro/C1-type_HTH"/>
</dbReference>
<name>A0AAU7UD32_9DEIO</name>
<dbReference type="RefSeq" id="WP_350244247.1">
    <property type="nucleotide sequence ID" value="NZ_CP158299.1"/>
</dbReference>
<gene>
    <name evidence="1" type="ORF">ABOD76_07775</name>
</gene>